<proteinExistence type="predicted"/>
<evidence type="ECO:0000313" key="1">
    <source>
        <dbReference type="EMBL" id="MFD1166293.1"/>
    </source>
</evidence>
<gene>
    <name evidence="1" type="ORF">ACFQ2C_11815</name>
</gene>
<keyword evidence="2" id="KW-1185">Reference proteome</keyword>
<sequence length="101" mass="11723">MSAFNKFKEEVLATYWGKHQENKLHGKLANPTPANLRDYALYLIMDDMDAEDKKSLRDFFGSKEDFSDLERAISGFDIDKLKPVQYFINKKTSQPDESIVK</sequence>
<dbReference type="EMBL" id="JBHTKY010000017">
    <property type="protein sequence ID" value="MFD1166293.1"/>
    <property type="molecule type" value="Genomic_DNA"/>
</dbReference>
<dbReference type="RefSeq" id="WP_380896825.1">
    <property type="nucleotide sequence ID" value="NZ_JBHTKY010000017.1"/>
</dbReference>
<name>A0ABW3RMQ2_9SPHI</name>
<organism evidence="1 2">
    <name type="scientific">Sphingobacterium daejeonense</name>
    <dbReference type="NCBI Taxonomy" id="371142"/>
    <lineage>
        <taxon>Bacteria</taxon>
        <taxon>Pseudomonadati</taxon>
        <taxon>Bacteroidota</taxon>
        <taxon>Sphingobacteriia</taxon>
        <taxon>Sphingobacteriales</taxon>
        <taxon>Sphingobacteriaceae</taxon>
        <taxon>Sphingobacterium</taxon>
    </lineage>
</organism>
<reference evidence="2" key="1">
    <citation type="journal article" date="2019" name="Int. J. Syst. Evol. Microbiol.">
        <title>The Global Catalogue of Microorganisms (GCM) 10K type strain sequencing project: providing services to taxonomists for standard genome sequencing and annotation.</title>
        <authorList>
            <consortium name="The Broad Institute Genomics Platform"/>
            <consortium name="The Broad Institute Genome Sequencing Center for Infectious Disease"/>
            <person name="Wu L."/>
            <person name="Ma J."/>
        </authorList>
    </citation>
    <scope>NUCLEOTIDE SEQUENCE [LARGE SCALE GENOMIC DNA]</scope>
    <source>
        <strain evidence="2">CCUG 52468</strain>
    </source>
</reference>
<dbReference type="Proteomes" id="UP001597205">
    <property type="component" value="Unassembled WGS sequence"/>
</dbReference>
<comment type="caution">
    <text evidence="1">The sequence shown here is derived from an EMBL/GenBank/DDBJ whole genome shotgun (WGS) entry which is preliminary data.</text>
</comment>
<protein>
    <submittedName>
        <fullName evidence="1">Uncharacterized protein</fullName>
    </submittedName>
</protein>
<evidence type="ECO:0000313" key="2">
    <source>
        <dbReference type="Proteomes" id="UP001597205"/>
    </source>
</evidence>
<accession>A0ABW3RMQ2</accession>